<proteinExistence type="predicted"/>
<accession>A0AAD9NIN8</accession>
<evidence type="ECO:0000256" key="1">
    <source>
        <dbReference type="SAM" id="MobiDB-lite"/>
    </source>
</evidence>
<name>A0AAD9NIN8_9ANNE</name>
<evidence type="ECO:0000313" key="2">
    <source>
        <dbReference type="EMBL" id="KAK2169958.1"/>
    </source>
</evidence>
<feature type="region of interest" description="Disordered" evidence="1">
    <location>
        <begin position="1"/>
        <end position="36"/>
    </location>
</feature>
<dbReference type="Proteomes" id="UP001208570">
    <property type="component" value="Unassembled WGS sequence"/>
</dbReference>
<reference evidence="2" key="1">
    <citation type="journal article" date="2023" name="Mol. Biol. Evol.">
        <title>Third-Generation Sequencing Reveals the Adaptive Role of the Epigenome in Three Deep-Sea Polychaetes.</title>
        <authorList>
            <person name="Perez M."/>
            <person name="Aroh O."/>
            <person name="Sun Y."/>
            <person name="Lan Y."/>
            <person name="Juniper S.K."/>
            <person name="Young C.R."/>
            <person name="Angers B."/>
            <person name="Qian P.Y."/>
        </authorList>
    </citation>
    <scope>NUCLEOTIDE SEQUENCE</scope>
    <source>
        <strain evidence="2">P08H-3</strain>
    </source>
</reference>
<protein>
    <submittedName>
        <fullName evidence="2">Uncharacterized protein</fullName>
    </submittedName>
</protein>
<feature type="compositionally biased region" description="Polar residues" evidence="1">
    <location>
        <begin position="1"/>
        <end position="26"/>
    </location>
</feature>
<dbReference type="AlphaFoldDB" id="A0AAD9NIN8"/>
<keyword evidence="3" id="KW-1185">Reference proteome</keyword>
<sequence length="151" mass="16917">MNMTSTPAETQTSMASRSTENGSLSTDPDEKRTRCLSYSVSPVDDASVRKEVHLKIFRNDVSSGENVGETPTTLNPTIRETSFDPHHKVLEENITTKYHDVVQNTIQSLTTSSALSFKEITDYNEEETSFYIPNKFHTYASGVLEGVYNLK</sequence>
<evidence type="ECO:0000313" key="3">
    <source>
        <dbReference type="Proteomes" id="UP001208570"/>
    </source>
</evidence>
<dbReference type="EMBL" id="JAODUP010000005">
    <property type="protein sequence ID" value="KAK2169958.1"/>
    <property type="molecule type" value="Genomic_DNA"/>
</dbReference>
<organism evidence="2 3">
    <name type="scientific">Paralvinella palmiformis</name>
    <dbReference type="NCBI Taxonomy" id="53620"/>
    <lineage>
        <taxon>Eukaryota</taxon>
        <taxon>Metazoa</taxon>
        <taxon>Spiralia</taxon>
        <taxon>Lophotrochozoa</taxon>
        <taxon>Annelida</taxon>
        <taxon>Polychaeta</taxon>
        <taxon>Sedentaria</taxon>
        <taxon>Canalipalpata</taxon>
        <taxon>Terebellida</taxon>
        <taxon>Terebelliformia</taxon>
        <taxon>Alvinellidae</taxon>
        <taxon>Paralvinella</taxon>
    </lineage>
</organism>
<comment type="caution">
    <text evidence="2">The sequence shown here is derived from an EMBL/GenBank/DDBJ whole genome shotgun (WGS) entry which is preliminary data.</text>
</comment>
<gene>
    <name evidence="2" type="ORF">LSH36_5g01000</name>
</gene>